<dbReference type="InterPro" id="IPR007110">
    <property type="entry name" value="Ig-like_dom"/>
</dbReference>
<evidence type="ECO:0000256" key="6">
    <source>
        <dbReference type="SAM" id="SignalP"/>
    </source>
</evidence>
<feature type="active site" description="Charge relay system" evidence="5">
    <location>
        <position position="129"/>
    </location>
</feature>
<dbReference type="PANTHER" id="PTHR43399">
    <property type="entry name" value="SUBTILISIN-RELATED"/>
    <property type="match status" value="1"/>
</dbReference>
<accession>A0ABT0HHP6</accession>
<keyword evidence="2 5" id="KW-0645">Protease</keyword>
<gene>
    <name evidence="8" type="ORF">M0L20_07440</name>
</gene>
<dbReference type="PROSITE" id="PS51892">
    <property type="entry name" value="SUBTILASE"/>
    <property type="match status" value="1"/>
</dbReference>
<dbReference type="SUPFAM" id="SSF49785">
    <property type="entry name" value="Galactose-binding domain-like"/>
    <property type="match status" value="1"/>
</dbReference>
<sequence length="1343" mass="142101">MRQHLRPLAGLLFVLITSTLKAQPLPQYTIQQRANQQALQKTLTQFQTNNYQQALTLARRLNRPVEQRHPDGTVSVLRGITERGELLYDKTISVTRAGQTTRTDALYTGGSLGLSLSGSTLRDKLAIWDGGKIRNTHYEFRSGTSSRVTQVDNATTLDVHATHVAGIMMAAGVNTQVRGMAYGTNLRAYDFNSDLSEISTAAPNLLVSNHSYGAKAGWTYNDSRTTATKWEWYGDTTISKTEDYKFGLYDANAASWDRIAINSPNFLLVKAAGNDRGTNGPGAGQPYYLGSSNVLSTAPRNDQNGYELVSTYATAKNILTVSAVSYLANGYNQPSDISLADFSSWGPTDDGRIKPDIAGVGVSILSTSSASDSAYTTLSGTSMASPNVAGSVLLLQELFSQRNSGRFLRSSTLKGLVLHTADEAGSAPGPDYSFGWGLLNMEKAGRVILNADQSHLLDERTMNQGETYSLTVVASGRGPLVATTCWTDPAGTANTGLNNRTPKLVNDLDLRISDGQTTSQPWVLDPTSPATAATRGDNIRDNVEQVLVANPIPGKSYTITVSHKGTLNGSKQDYALLVSGIGGTAYCASAPTSTADTRISRVQFGAINQAGADGCTSYTDFTGVTTTVQAGQQLPLTISLGTCGTTKNAIVKAFIDWNQNGSFDDAGETVATSNLISNTSQFVATIPISTSAQNGQILRLRIIASETDNAATVLPCGNYANGETQDYVLNVVQTANDLSTVALVSPQTNFCGQTNTELIVSVRVRNLGTAVQRNVPVTVQITDASNTLITSLTNTIGQIGAFRDSVLTFQVPASTTLAAGQTYRFTITTNLSTDQYPANNVLTETRTTAPAPTNGIFSAVRCSNDAAISLRNAGGGVAFWYDAPVGGNLLAAGNQTTAPALPATGQFYATLSEFSAIVGPTDKRAFGGGSYSGNFGPAPLITTTVPVVLESARLYIASAGQLTFTVRRYDNTAISSVTLDVAPTRNQSLTATVNGQLVDDPNDQGAVYPLNLRIPVSGEYQITIDYAGGASIFRSNTAVTGFPFQATTQSGTPIVNIKGALYNNGTSVDTVKNAWYYFYNLRVRSLDCPAVQRTPVTSTTATAATASITADGSTTVCQGNRVLLRAATGTDYTYQWLRNGQAISGATSSTLAATSTGNYSVRVANVCTPVQSAVIPVAIQTAQPPVITINSLTLTTNATSDVQWLINGVPIPGATNSTYAVVETGRYTVQGNVNGCGAAISGGVYLTILATEPVAEDNTLAVYPNPASSQITISLSSAISLQQPPTLRLTDVRGLTLRTATLKRDGKGYSAELDVSDLPGGTFFVVVSDDKTQTNWVKRIRKQ</sequence>
<evidence type="ECO:0000313" key="9">
    <source>
        <dbReference type="Proteomes" id="UP001202180"/>
    </source>
</evidence>
<feature type="domain" description="Ig-like" evidence="7">
    <location>
        <begin position="1089"/>
        <end position="1178"/>
    </location>
</feature>
<feature type="active site" description="Charge relay system" evidence="5">
    <location>
        <position position="382"/>
    </location>
</feature>
<dbReference type="InterPro" id="IPR034058">
    <property type="entry name" value="TagA/B/C/D_pept_dom"/>
</dbReference>
<keyword evidence="4 5" id="KW-0720">Serine protease</keyword>
<evidence type="ECO:0000256" key="2">
    <source>
        <dbReference type="ARBA" id="ARBA00022670"/>
    </source>
</evidence>
<dbReference type="RefSeq" id="WP_248476316.1">
    <property type="nucleotide sequence ID" value="NZ_JALPRF010000001.1"/>
</dbReference>
<dbReference type="InterPro" id="IPR051048">
    <property type="entry name" value="Peptidase_S8/S53_subtilisin"/>
</dbReference>
<dbReference type="InterPro" id="IPR026444">
    <property type="entry name" value="Secre_tail"/>
</dbReference>
<dbReference type="Gene3D" id="3.40.50.200">
    <property type="entry name" value="Peptidase S8/S53 domain"/>
    <property type="match status" value="1"/>
</dbReference>
<dbReference type="Proteomes" id="UP001202180">
    <property type="component" value="Unassembled WGS sequence"/>
</dbReference>
<dbReference type="PANTHER" id="PTHR43399:SF4">
    <property type="entry name" value="CELL WALL-ASSOCIATED PROTEASE"/>
    <property type="match status" value="1"/>
</dbReference>
<dbReference type="CDD" id="cd04842">
    <property type="entry name" value="Peptidases_S8_Kp43_protease"/>
    <property type="match status" value="1"/>
</dbReference>
<dbReference type="Gene3D" id="2.60.40.10">
    <property type="entry name" value="Immunoglobulins"/>
    <property type="match status" value="1"/>
</dbReference>
<evidence type="ECO:0000256" key="1">
    <source>
        <dbReference type="ARBA" id="ARBA00011073"/>
    </source>
</evidence>
<dbReference type="Pfam" id="PF18962">
    <property type="entry name" value="Por_Secre_tail"/>
    <property type="match status" value="1"/>
</dbReference>
<dbReference type="SUPFAM" id="SSF52743">
    <property type="entry name" value="Subtilisin-like"/>
    <property type="match status" value="1"/>
</dbReference>
<dbReference type="Gene3D" id="2.60.120.380">
    <property type="match status" value="1"/>
</dbReference>
<evidence type="ECO:0000256" key="3">
    <source>
        <dbReference type="ARBA" id="ARBA00022801"/>
    </source>
</evidence>
<keyword evidence="3 5" id="KW-0378">Hydrolase</keyword>
<proteinExistence type="inferred from homology"/>
<keyword evidence="9" id="KW-1185">Reference proteome</keyword>
<dbReference type="Pfam" id="PF20009">
    <property type="entry name" value="GEVED"/>
    <property type="match status" value="1"/>
</dbReference>
<dbReference type="PROSITE" id="PS50835">
    <property type="entry name" value="IG_LIKE"/>
    <property type="match status" value="1"/>
</dbReference>
<feature type="chain" id="PRO_5046939252" evidence="6">
    <location>
        <begin position="23"/>
        <end position="1343"/>
    </location>
</feature>
<name>A0ABT0HHP6_9BACT</name>
<dbReference type="InterPro" id="IPR045474">
    <property type="entry name" value="GEVED"/>
</dbReference>
<dbReference type="Pfam" id="PF00082">
    <property type="entry name" value="Peptidase_S8"/>
    <property type="match status" value="1"/>
</dbReference>
<reference evidence="8 9" key="1">
    <citation type="submission" date="2022-04" db="EMBL/GenBank/DDBJ databases">
        <title>Spirosoma sp. strain RP8 genome sequencing and assembly.</title>
        <authorList>
            <person name="Jung Y."/>
        </authorList>
    </citation>
    <scope>NUCLEOTIDE SEQUENCE [LARGE SCALE GENOMIC DNA]</scope>
    <source>
        <strain evidence="8 9">RP8</strain>
    </source>
</reference>
<dbReference type="InterPro" id="IPR013783">
    <property type="entry name" value="Ig-like_fold"/>
</dbReference>
<dbReference type="PROSITE" id="PS00138">
    <property type="entry name" value="SUBTILASE_SER"/>
    <property type="match status" value="1"/>
</dbReference>
<keyword evidence="6" id="KW-0732">Signal</keyword>
<dbReference type="EMBL" id="JALPRF010000001">
    <property type="protein sequence ID" value="MCK8491683.1"/>
    <property type="molecule type" value="Genomic_DNA"/>
</dbReference>
<dbReference type="InterPro" id="IPR023828">
    <property type="entry name" value="Peptidase_S8_Ser-AS"/>
</dbReference>
<evidence type="ECO:0000313" key="8">
    <source>
        <dbReference type="EMBL" id="MCK8491683.1"/>
    </source>
</evidence>
<comment type="caution">
    <text evidence="8">The sequence shown here is derived from an EMBL/GenBank/DDBJ whole genome shotgun (WGS) entry which is preliminary data.</text>
</comment>
<evidence type="ECO:0000256" key="4">
    <source>
        <dbReference type="ARBA" id="ARBA00022825"/>
    </source>
</evidence>
<feature type="signal peptide" evidence="6">
    <location>
        <begin position="1"/>
        <end position="22"/>
    </location>
</feature>
<organism evidence="8 9">
    <name type="scientific">Spirosoma liriopis</name>
    <dbReference type="NCBI Taxonomy" id="2937440"/>
    <lineage>
        <taxon>Bacteria</taxon>
        <taxon>Pseudomonadati</taxon>
        <taxon>Bacteroidota</taxon>
        <taxon>Cytophagia</taxon>
        <taxon>Cytophagales</taxon>
        <taxon>Cytophagaceae</taxon>
        <taxon>Spirosoma</taxon>
    </lineage>
</organism>
<evidence type="ECO:0000256" key="5">
    <source>
        <dbReference type="PROSITE-ProRule" id="PRU01240"/>
    </source>
</evidence>
<dbReference type="InterPro" id="IPR036852">
    <property type="entry name" value="Peptidase_S8/S53_dom_sf"/>
</dbReference>
<protein>
    <submittedName>
        <fullName evidence="8">S8 family serine peptidase</fullName>
    </submittedName>
</protein>
<evidence type="ECO:0000259" key="7">
    <source>
        <dbReference type="PROSITE" id="PS50835"/>
    </source>
</evidence>
<feature type="active site" description="Charge relay system" evidence="5">
    <location>
        <position position="160"/>
    </location>
</feature>
<comment type="similarity">
    <text evidence="1 5">Belongs to the peptidase S8 family.</text>
</comment>
<dbReference type="InterPro" id="IPR000209">
    <property type="entry name" value="Peptidase_S8/S53_dom"/>
</dbReference>
<dbReference type="InterPro" id="IPR008979">
    <property type="entry name" value="Galactose-bd-like_sf"/>
</dbReference>